<dbReference type="AlphaFoldDB" id="A0A150PNS0"/>
<evidence type="ECO:0000259" key="1">
    <source>
        <dbReference type="Pfam" id="PF05368"/>
    </source>
</evidence>
<dbReference type="Gene3D" id="3.40.50.720">
    <property type="entry name" value="NAD(P)-binding Rossmann-like Domain"/>
    <property type="match status" value="1"/>
</dbReference>
<evidence type="ECO:0000313" key="2">
    <source>
        <dbReference type="EMBL" id="KYF57312.1"/>
    </source>
</evidence>
<reference evidence="2 3" key="1">
    <citation type="submission" date="2014-02" db="EMBL/GenBank/DDBJ databases">
        <title>The small core and large imbalanced accessory genome model reveals a collaborative survival strategy of Sorangium cellulosum strains in nature.</title>
        <authorList>
            <person name="Han K."/>
            <person name="Peng R."/>
            <person name="Blom J."/>
            <person name="Li Y.-Z."/>
        </authorList>
    </citation>
    <scope>NUCLEOTIDE SEQUENCE [LARGE SCALE GENOMIC DNA]</scope>
    <source>
        <strain evidence="2 3">So0157-25</strain>
    </source>
</reference>
<dbReference type="InterPro" id="IPR036291">
    <property type="entry name" value="NAD(P)-bd_dom_sf"/>
</dbReference>
<dbReference type="PANTHER" id="PTHR43162">
    <property type="match status" value="1"/>
</dbReference>
<dbReference type="EMBL" id="JELY01000993">
    <property type="protein sequence ID" value="KYF57312.1"/>
    <property type="molecule type" value="Genomic_DNA"/>
</dbReference>
<dbReference type="InterPro" id="IPR051604">
    <property type="entry name" value="Ergot_Alk_Oxidoreductase"/>
</dbReference>
<dbReference type="Gene3D" id="3.90.25.10">
    <property type="entry name" value="UDP-galactose 4-epimerase, domain 1"/>
    <property type="match status" value="1"/>
</dbReference>
<proteinExistence type="predicted"/>
<feature type="domain" description="NmrA-like" evidence="1">
    <location>
        <begin position="3"/>
        <end position="247"/>
    </location>
</feature>
<dbReference type="PANTHER" id="PTHR43162:SF1">
    <property type="entry name" value="PRESTALK A DIFFERENTIATION PROTEIN A"/>
    <property type="match status" value="1"/>
</dbReference>
<evidence type="ECO:0000313" key="3">
    <source>
        <dbReference type="Proteomes" id="UP000075420"/>
    </source>
</evidence>
<accession>A0A150PNS0</accession>
<dbReference type="InterPro" id="IPR008030">
    <property type="entry name" value="NmrA-like"/>
</dbReference>
<dbReference type="Pfam" id="PF05368">
    <property type="entry name" value="NmrA"/>
    <property type="match status" value="1"/>
</dbReference>
<name>A0A150PNS0_SORCE</name>
<sequence>MHVIFGSSGVVGSAVLAELNRRGLPARGVYRSRKPGCHAGEVARVDLETGDGLDASLAGATTVFLATGDMIDQVTAELRVVEAARRAGARRLVKLSIMSAESEAFFYARVHRAIERGVEASGIAYTLLRPGGFMQNFIHYYGHAIRTEGVLRLPCDDFEENVIDARDIARVAAECLSSDRFEGEALTLCGPQPLSYASMVAEISAHTGRKVTFASISAEAFRATMLPYAVSQEHVDGITAMLRFHQEGRGTKTSDAVFEVTGARPRSFAAFAREHASSWLP</sequence>
<comment type="caution">
    <text evidence="2">The sequence shown here is derived from an EMBL/GenBank/DDBJ whole genome shotgun (WGS) entry which is preliminary data.</text>
</comment>
<gene>
    <name evidence="2" type="ORF">BE08_21520</name>
</gene>
<protein>
    <submittedName>
        <fullName evidence="2">NmrA family protein</fullName>
    </submittedName>
</protein>
<dbReference type="SUPFAM" id="SSF51735">
    <property type="entry name" value="NAD(P)-binding Rossmann-fold domains"/>
    <property type="match status" value="1"/>
</dbReference>
<dbReference type="Proteomes" id="UP000075420">
    <property type="component" value="Unassembled WGS sequence"/>
</dbReference>
<organism evidence="2 3">
    <name type="scientific">Sorangium cellulosum</name>
    <name type="common">Polyangium cellulosum</name>
    <dbReference type="NCBI Taxonomy" id="56"/>
    <lineage>
        <taxon>Bacteria</taxon>
        <taxon>Pseudomonadati</taxon>
        <taxon>Myxococcota</taxon>
        <taxon>Polyangia</taxon>
        <taxon>Polyangiales</taxon>
        <taxon>Polyangiaceae</taxon>
        <taxon>Sorangium</taxon>
    </lineage>
</organism>